<gene>
    <name evidence="2" type="ORF">GGQ91_005143</name>
</gene>
<dbReference type="RefSeq" id="WP_182593098.1">
    <property type="nucleotide sequence ID" value="NZ_JACJIM010000010.1"/>
</dbReference>
<dbReference type="InterPro" id="IPR017739">
    <property type="entry name" value="T6SS-assoc_VCA0119"/>
</dbReference>
<dbReference type="Pfam" id="PF16989">
    <property type="entry name" value="T6SS_VasJ"/>
    <property type="match status" value="1"/>
</dbReference>
<sequence>MSTRQAVAESGFVSGEERIDRHRWVEAVLAPLPGPDAYGMPADEHESWDEIETDLMKRGTLVQASIRWSAIAEIAAALLRTSSKDLRLLQVLVHAAPHLLGPEALPVCMVAAAQFHISYGGAPHPRNRPREKLAEHLVKGLTDLMPSPGRGHLDPVDAIVVVKACDALAAKLAEISPDLGLDLGLIGSRAAEMVRANEEAHPLPALAPAVSATESKPDVLDAVALRSDQLRLDPSNERALKQSLATVAEFLLELNPAHPLAYRLRRFSTWYGISSPPPLSRSAQRSVLHPVSEDIADNYRQATERGGADTALVMRLERTCGQQPFWFEGQYLQYQIALNLGREEVAQAIREEASRFLRTVSGVEALQFSDGTPMIPEAVQAWLEATRRSVTLGETMSRQEGNEGFLVVDRALQTVASQVQSSIEAGHIDEALALLDETRVGTRGLRNQTIWDLFILENLRNLGLRSHAARQADRLLASIAKIGLAEWEPELLKRIERLKG</sequence>
<dbReference type="PANTHER" id="PTHR37024:SF3">
    <property type="entry name" value="TYPE VI SECRETION SYSTEM PROTEIN TSSA"/>
    <property type="match status" value="1"/>
</dbReference>
<dbReference type="GeneID" id="96606735"/>
<evidence type="ECO:0000259" key="1">
    <source>
        <dbReference type="Pfam" id="PF06812"/>
    </source>
</evidence>
<dbReference type="Proteomes" id="UP000565455">
    <property type="component" value="Unassembled WGS sequence"/>
</dbReference>
<proteinExistence type="predicted"/>
<dbReference type="PANTHER" id="PTHR37024">
    <property type="entry name" value="TYPE VI SECRETION SYSTEM DUF2094 AND IMPA-RELATED DOMAIN PROTEIN"/>
    <property type="match status" value="1"/>
</dbReference>
<evidence type="ECO:0000313" key="2">
    <source>
        <dbReference type="EMBL" id="MBA9065720.1"/>
    </source>
</evidence>
<dbReference type="NCBIfam" id="TIGR03362">
    <property type="entry name" value="VI_chp_7"/>
    <property type="match status" value="1"/>
</dbReference>
<protein>
    <submittedName>
        <fullName evidence="2">Type VI secretion system protein VasJ</fullName>
    </submittedName>
</protein>
<evidence type="ECO:0000313" key="3">
    <source>
        <dbReference type="Proteomes" id="UP000565455"/>
    </source>
</evidence>
<name>A0ABR6DHZ5_9HYPH</name>
<reference evidence="2 3" key="1">
    <citation type="submission" date="2020-08" db="EMBL/GenBank/DDBJ databases">
        <title>Genomic Encyclopedia of Type Strains, Phase IV (KMG-IV): sequencing the most valuable type-strain genomes for metagenomic binning, comparative biology and taxonomic classification.</title>
        <authorList>
            <person name="Goeker M."/>
        </authorList>
    </citation>
    <scope>NUCLEOTIDE SEQUENCE [LARGE SCALE GENOMIC DNA]</scope>
    <source>
        <strain evidence="2 3">DSM 5686</strain>
    </source>
</reference>
<dbReference type="EMBL" id="JACJIM010000010">
    <property type="protein sequence ID" value="MBA9065720.1"/>
    <property type="molecule type" value="Genomic_DNA"/>
</dbReference>
<accession>A0ABR6DHZ5</accession>
<comment type="caution">
    <text evidence="2">The sequence shown here is derived from an EMBL/GenBank/DDBJ whole genome shotgun (WGS) entry which is preliminary data.</text>
</comment>
<organism evidence="2 3">
    <name type="scientific">Methylobacterium fujisawaense</name>
    <dbReference type="NCBI Taxonomy" id="107400"/>
    <lineage>
        <taxon>Bacteria</taxon>
        <taxon>Pseudomonadati</taxon>
        <taxon>Pseudomonadota</taxon>
        <taxon>Alphaproteobacteria</taxon>
        <taxon>Hyphomicrobiales</taxon>
        <taxon>Methylobacteriaceae</taxon>
        <taxon>Methylobacterium</taxon>
    </lineage>
</organism>
<feature type="domain" description="ImpA N-terminal" evidence="1">
    <location>
        <begin position="29"/>
        <end position="130"/>
    </location>
</feature>
<dbReference type="Pfam" id="PF06812">
    <property type="entry name" value="ImpA_N"/>
    <property type="match status" value="1"/>
</dbReference>
<keyword evidence="3" id="KW-1185">Reference proteome</keyword>
<dbReference type="InterPro" id="IPR010657">
    <property type="entry name" value="ImpA_N"/>
</dbReference>